<proteinExistence type="predicted"/>
<dbReference type="PANTHER" id="PTHR11081:SF70">
    <property type="entry name" value="FLAP ENDONUCLEASE GEN HOMOLOG 1"/>
    <property type="match status" value="1"/>
</dbReference>
<dbReference type="PRINTS" id="PR00853">
    <property type="entry name" value="XPGRADSUPER"/>
</dbReference>
<keyword evidence="5" id="KW-1185">Reference proteome</keyword>
<dbReference type="InterPro" id="IPR006084">
    <property type="entry name" value="XPG/Rad2"/>
</dbReference>
<dbReference type="SUPFAM" id="SSF88723">
    <property type="entry name" value="PIN domain-like"/>
    <property type="match status" value="1"/>
</dbReference>
<feature type="region of interest" description="Disordered" evidence="1">
    <location>
        <begin position="84"/>
        <end position="109"/>
    </location>
</feature>
<dbReference type="Proteomes" id="UP001623349">
    <property type="component" value="Unassembled WGS sequence"/>
</dbReference>
<comment type="caution">
    <text evidence="4">The sequence shown here is derived from an EMBL/GenBank/DDBJ whole genome shotgun (WGS) entry which is preliminary data.</text>
</comment>
<sequence>MGVNDLWQILEPVKQHIHLQHLSGKTIAVDLSLWVCEAQTVKKMIGTVVKPHLRNLFFRISYLTQMNVKLVFVMEGEPPKMKADVISKRTQTRYGPSGKSRSQKTGRSHFKSVLREATRCLDMLECLGVPWVQAAGEAEAMCAHLNASGHVDGCLTNDSDTFLYGAQTVYRNFTMDTKCTKSNKEKKKLLTVKDPHVDCYTASSIKRELGLDRDALVGLAVLLGCDYLPKGSAWSWKRTSIETFADFERSKFASECLTSGLKNLATLFQNQQQKKRFIALCVPTQCSPKDHERNGCILCKSDRYCEPHDYEYLCPCEWHQTDHNRQLNEIENNIKKKACSCEGFPFHERFTVQKMEWPSHYACEKLLVLLTRYDMIERKLGRKTSSQLQPIRIVKPRIRNGVHCLEIEWEKPVLGPELLQKLHLHCCFAACERVSLSSPGCPCLLCRPGWPPACASLLLRLKEHYVVEDTEPGELNLLTIEEASLFEAAYPDVVATFQKQLSETKGKKQKSMKNKPKGSHSPDDVIIPQSRVTLKLTSKALPKQNPKIHLEISPDPISARESTSPSLSSFVSPENAPCLNSQEQLMPSPRTLAIKQTKDVSNFLVSECSQPNSSSHDISVITDLQLSTIDWEGTSFSNSPAVQRNTFSQYLQSESESSAILPGFEQLSCGSEQCSSHSEVSSRDLQKSSPEEHLLSGITGLQLQDLPLKERIHIKSSCPQYNVEADAALESLPLEMKGSCIAYSGSGGSSHFSKDLTGVYLHKESRNSKVLDSQLQENCRGDSFLPYSFNDEAVKTSSLQVGLPTAAIPHNPKGAVKTTKNLVKKNSVCLERDSSDEDNAPASWKAKYTAPEVKRSSQKHSLVHVRDSTHTKLRNPKVESKENRLCTESFKTAEDEENTFSDPARSSQSFLQCHNKDKDSTACWESPLPLRQRLKLKFQNTQSGFYNT</sequence>
<organism evidence="4 5">
    <name type="scientific">Apodemus speciosus</name>
    <name type="common">Large Japanese field mouse</name>
    <dbReference type="NCBI Taxonomy" id="105296"/>
    <lineage>
        <taxon>Eukaryota</taxon>
        <taxon>Metazoa</taxon>
        <taxon>Chordata</taxon>
        <taxon>Craniata</taxon>
        <taxon>Vertebrata</taxon>
        <taxon>Euteleostomi</taxon>
        <taxon>Mammalia</taxon>
        <taxon>Eutheria</taxon>
        <taxon>Euarchontoglires</taxon>
        <taxon>Glires</taxon>
        <taxon>Rodentia</taxon>
        <taxon>Myomorpha</taxon>
        <taxon>Muroidea</taxon>
        <taxon>Muridae</taxon>
        <taxon>Murinae</taxon>
        <taxon>Apodemus</taxon>
    </lineage>
</organism>
<dbReference type="InterPro" id="IPR041012">
    <property type="entry name" value="GEN_chromo"/>
</dbReference>
<feature type="domain" description="XPG-I" evidence="2">
    <location>
        <begin position="125"/>
        <end position="211"/>
    </location>
</feature>
<dbReference type="EMBL" id="BAAFST010000012">
    <property type="protein sequence ID" value="GAB1297302.1"/>
    <property type="molecule type" value="Genomic_DNA"/>
</dbReference>
<dbReference type="Pfam" id="PF18704">
    <property type="entry name" value="Chromo_2"/>
    <property type="match status" value="2"/>
</dbReference>
<dbReference type="InterPro" id="IPR029060">
    <property type="entry name" value="PIN-like_dom_sf"/>
</dbReference>
<evidence type="ECO:0000259" key="2">
    <source>
        <dbReference type="SMART" id="SM00484"/>
    </source>
</evidence>
<evidence type="ECO:0000259" key="3">
    <source>
        <dbReference type="SMART" id="SM00485"/>
    </source>
</evidence>
<dbReference type="Pfam" id="PF00752">
    <property type="entry name" value="XPG_N"/>
    <property type="match status" value="1"/>
</dbReference>
<dbReference type="SMART" id="SM00485">
    <property type="entry name" value="XPGN"/>
    <property type="match status" value="1"/>
</dbReference>
<dbReference type="Gene3D" id="3.40.50.1010">
    <property type="entry name" value="5'-nuclease"/>
    <property type="match status" value="1"/>
</dbReference>
<evidence type="ECO:0000313" key="5">
    <source>
        <dbReference type="Proteomes" id="UP001623349"/>
    </source>
</evidence>
<keyword evidence="4" id="KW-0255">Endonuclease</keyword>
<feature type="domain" description="XPG N-terminal" evidence="3">
    <location>
        <begin position="1"/>
        <end position="96"/>
    </location>
</feature>
<feature type="compositionally biased region" description="Polar residues" evidence="1">
    <location>
        <begin position="88"/>
        <end position="100"/>
    </location>
</feature>
<dbReference type="Pfam" id="PF00867">
    <property type="entry name" value="XPG_I"/>
    <property type="match status" value="1"/>
</dbReference>
<protein>
    <submittedName>
        <fullName evidence="4">Flap endonuclease GEN homolog 1</fullName>
    </submittedName>
</protein>
<feature type="region of interest" description="Disordered" evidence="1">
    <location>
        <begin position="501"/>
        <end position="525"/>
    </location>
</feature>
<gene>
    <name evidence="4" type="ORF">APTSU1_001253800</name>
</gene>
<accession>A0ABQ0FDH9</accession>
<keyword evidence="4" id="KW-0378">Hydrolase</keyword>
<feature type="compositionally biased region" description="Basic residues" evidence="1">
    <location>
        <begin position="507"/>
        <end position="518"/>
    </location>
</feature>
<evidence type="ECO:0000256" key="1">
    <source>
        <dbReference type="SAM" id="MobiDB-lite"/>
    </source>
</evidence>
<reference evidence="4 5" key="1">
    <citation type="submission" date="2024-08" db="EMBL/GenBank/DDBJ databases">
        <title>The draft genome of Apodemus speciosus.</title>
        <authorList>
            <person name="Nabeshima K."/>
            <person name="Suzuki S."/>
            <person name="Onuma M."/>
        </authorList>
    </citation>
    <scope>NUCLEOTIDE SEQUENCE [LARGE SCALE GENOMIC DNA]</scope>
    <source>
        <strain evidence="4">IB14-021</strain>
    </source>
</reference>
<dbReference type="InterPro" id="IPR006086">
    <property type="entry name" value="XPG-I_dom"/>
</dbReference>
<evidence type="ECO:0000313" key="4">
    <source>
        <dbReference type="EMBL" id="GAB1297302.1"/>
    </source>
</evidence>
<dbReference type="CDD" id="cd09869">
    <property type="entry name" value="PIN_GEN1"/>
    <property type="match status" value="1"/>
</dbReference>
<dbReference type="SMART" id="SM00484">
    <property type="entry name" value="XPGI"/>
    <property type="match status" value="1"/>
</dbReference>
<keyword evidence="4" id="KW-0540">Nuclease</keyword>
<dbReference type="InterPro" id="IPR006085">
    <property type="entry name" value="XPG_DNA_repair_N"/>
</dbReference>
<name>A0ABQ0FDH9_APOSI</name>
<dbReference type="GO" id="GO:0004519">
    <property type="term" value="F:endonuclease activity"/>
    <property type="evidence" value="ECO:0007669"/>
    <property type="project" value="UniProtKB-KW"/>
</dbReference>
<dbReference type="PANTHER" id="PTHR11081">
    <property type="entry name" value="FLAP ENDONUCLEASE FAMILY MEMBER"/>
    <property type="match status" value="1"/>
</dbReference>